<dbReference type="EMBL" id="DTGT01000267">
    <property type="protein sequence ID" value="HGH61336.1"/>
    <property type="molecule type" value="Genomic_DNA"/>
</dbReference>
<organism evidence="2">
    <name type="scientific">Desulfomonile tiedjei</name>
    <dbReference type="NCBI Taxonomy" id="2358"/>
    <lineage>
        <taxon>Bacteria</taxon>
        <taxon>Pseudomonadati</taxon>
        <taxon>Thermodesulfobacteriota</taxon>
        <taxon>Desulfomonilia</taxon>
        <taxon>Desulfomonilales</taxon>
        <taxon>Desulfomonilaceae</taxon>
        <taxon>Desulfomonile</taxon>
    </lineage>
</organism>
<evidence type="ECO:0000313" key="2">
    <source>
        <dbReference type="EMBL" id="HGH61336.1"/>
    </source>
</evidence>
<name>A0A7C4EX59_9BACT</name>
<accession>A0A7C4EX59</accession>
<gene>
    <name evidence="2" type="ORF">ENV54_08570</name>
</gene>
<dbReference type="Pfam" id="PF01315">
    <property type="entry name" value="Ald_Xan_dh_C"/>
    <property type="match status" value="1"/>
</dbReference>
<evidence type="ECO:0000259" key="1">
    <source>
        <dbReference type="SMART" id="SM01008"/>
    </source>
</evidence>
<dbReference type="FunFam" id="3.90.1170.50:FF:000001">
    <property type="entry name" value="Aldehyde oxidase 1"/>
    <property type="match status" value="1"/>
</dbReference>
<dbReference type="InterPro" id="IPR000674">
    <property type="entry name" value="Ald_Oxase/Xan_DH_a/b"/>
</dbReference>
<dbReference type="PANTHER" id="PTHR11908">
    <property type="entry name" value="XANTHINE DEHYDROGENASE"/>
    <property type="match status" value="1"/>
</dbReference>
<dbReference type="InterPro" id="IPR016208">
    <property type="entry name" value="Ald_Oxase/xanthine_DH-like"/>
</dbReference>
<reference evidence="2" key="1">
    <citation type="journal article" date="2020" name="mSystems">
        <title>Genome- and Community-Level Interaction Insights into Carbon Utilization and Element Cycling Functions of Hydrothermarchaeota in Hydrothermal Sediment.</title>
        <authorList>
            <person name="Zhou Z."/>
            <person name="Liu Y."/>
            <person name="Xu W."/>
            <person name="Pan J."/>
            <person name="Luo Z.H."/>
            <person name="Li M."/>
        </authorList>
    </citation>
    <scope>NUCLEOTIDE SEQUENCE [LARGE SCALE GENOMIC DNA]</scope>
    <source>
        <strain evidence="2">SpSt-769</strain>
    </source>
</reference>
<dbReference type="SUPFAM" id="SSF54665">
    <property type="entry name" value="CO dehydrogenase molybdoprotein N-domain-like"/>
    <property type="match status" value="1"/>
</dbReference>
<dbReference type="SMART" id="SM01008">
    <property type="entry name" value="Ald_Xan_dh_C"/>
    <property type="match status" value="1"/>
</dbReference>
<dbReference type="InterPro" id="IPR046867">
    <property type="entry name" value="AldOxase/xan_DH_MoCoBD2"/>
</dbReference>
<comment type="caution">
    <text evidence="2">The sequence shown here is derived from an EMBL/GenBank/DDBJ whole genome shotgun (WGS) entry which is preliminary data.</text>
</comment>
<dbReference type="GO" id="GO:0005506">
    <property type="term" value="F:iron ion binding"/>
    <property type="evidence" value="ECO:0007669"/>
    <property type="project" value="InterPro"/>
</dbReference>
<dbReference type="InterPro" id="IPR037165">
    <property type="entry name" value="AldOxase/xan_DH_Mopterin-bd_sf"/>
</dbReference>
<protein>
    <submittedName>
        <fullName evidence="2">Aldehyde oxidase</fullName>
    </submittedName>
</protein>
<proteinExistence type="predicted"/>
<sequence length="724" mass="78001">MITLMVLRSDRHHALIKKIDVSPAYEVPGCVRVFTHEDIPGVNRFGIITKDQRLLADGKVRCIGDPVCLVAAENQEAAEKALRAVKVVYEDLPPVFDPEEALRDGAPLIHEKGNELGRRIVHKGNPAKAFERADVVIERVYKTHHLEHAYLEPDGGVAYLDDNGVLVIIASTQNPHYDRKEVAELLGLEEESVRIIQAATGGGFGSKLDLNVQGFVGLATLLLRRPSKMIYSREEAFLATAKRHPLKMYYKSGADREGRLCAVEVKIIGDTGAYASYGLAVVSRSAVHATGPYEAPNVHIESIFAYTNNPYSGAMRGFGVPQIAFAHESQMDLIAQALGLEPLEIRKRNCLRVGSLTATGQELDASVGIGATLDAVADRYREFSARKRPSRSHKRRGVGLASMMYGIGNTGIQNPSTAQVELTPEGKIKVFTGAADIGQGSSTVLMQIAAEILGQDIQDIDLVVADTLYTTSAGATSASRQTYISGNAVKDAAEKLRDILLTQASSILKVNRTQLALENGLARALPDPSRTVSLKKIAEYSLKNGVPLKWQGFFDPPTTPLDPQTGQGVPYATYAFASHVVEVEVDTLTGEVEVLRVVAAHDVGKAINPENVRGQILGGVAMGVGFALMEEFVPNRTESLKDYHIPTFADMPVVEPLIVEDSEPTGPYGAKGVGEPALIPTAPAILNAIADALGARIYELPASLEVVMKAALVRSNPKNGNRST</sequence>
<feature type="domain" description="Aldehyde oxidase/xanthine dehydrogenase a/b hammerhead" evidence="1">
    <location>
        <begin position="1"/>
        <end position="93"/>
    </location>
</feature>
<dbReference type="Pfam" id="PF02738">
    <property type="entry name" value="MoCoBD_1"/>
    <property type="match status" value="1"/>
</dbReference>
<dbReference type="InterPro" id="IPR008274">
    <property type="entry name" value="AldOxase/xan_DH_MoCoBD1"/>
</dbReference>
<dbReference type="GO" id="GO:0016491">
    <property type="term" value="F:oxidoreductase activity"/>
    <property type="evidence" value="ECO:0007669"/>
    <property type="project" value="InterPro"/>
</dbReference>
<dbReference type="AlphaFoldDB" id="A0A7C4EX59"/>
<dbReference type="InterPro" id="IPR036856">
    <property type="entry name" value="Ald_Oxase/Xan_DH_a/b_sf"/>
</dbReference>
<dbReference type="Gene3D" id="3.90.1170.50">
    <property type="entry name" value="Aldehyde oxidase/xanthine dehydrogenase, a/b hammerhead"/>
    <property type="match status" value="1"/>
</dbReference>
<dbReference type="SUPFAM" id="SSF56003">
    <property type="entry name" value="Molybdenum cofactor-binding domain"/>
    <property type="match status" value="1"/>
</dbReference>
<dbReference type="Pfam" id="PF20256">
    <property type="entry name" value="MoCoBD_2"/>
    <property type="match status" value="1"/>
</dbReference>
<dbReference type="PANTHER" id="PTHR11908:SF157">
    <property type="entry name" value="XANTHINE DEHYDROGENASE SUBUNIT D-RELATED"/>
    <property type="match status" value="1"/>
</dbReference>
<dbReference type="Gene3D" id="3.30.365.10">
    <property type="entry name" value="Aldehyde oxidase/xanthine dehydrogenase, molybdopterin binding domain"/>
    <property type="match status" value="4"/>
</dbReference>